<evidence type="ECO:0000256" key="1">
    <source>
        <dbReference type="ARBA" id="ARBA00009458"/>
    </source>
</evidence>
<evidence type="ECO:0000256" key="4">
    <source>
        <dbReference type="SAM" id="MobiDB-lite"/>
    </source>
</evidence>
<dbReference type="Ensembl" id="ENSVKKT00000011464.1">
    <property type="protein sequence ID" value="ENSVKKP00000011198.1"/>
    <property type="gene ID" value="ENSVKKG00000007829.1"/>
</dbReference>
<dbReference type="GeneID" id="123017235"/>
<dbReference type="PANTHER" id="PTHR14965:SF1">
    <property type="entry name" value="APOPTOSIS FACILITATOR BCL-2-LIKE PROTEIN 14"/>
    <property type="match status" value="1"/>
</dbReference>
<dbReference type="AlphaFoldDB" id="A0A8D2JCY9"/>
<gene>
    <name evidence="5" type="primary">BCL2L14</name>
</gene>
<dbReference type="OMA" id="QIALTCE"/>
<reference evidence="5" key="2">
    <citation type="submission" date="2025-09" db="UniProtKB">
        <authorList>
            <consortium name="Ensembl"/>
        </authorList>
    </citation>
    <scope>IDENTIFICATION</scope>
</reference>
<reference evidence="5" key="1">
    <citation type="submission" date="2025-08" db="UniProtKB">
        <authorList>
            <consortium name="Ensembl"/>
        </authorList>
    </citation>
    <scope>IDENTIFICATION</scope>
</reference>
<dbReference type="InterPro" id="IPR036834">
    <property type="entry name" value="Bcl-2-like_sf"/>
</dbReference>
<dbReference type="KEGG" id="vko:123017235"/>
<name>A0A8D2JCY9_VARKO</name>
<dbReference type="CTD" id="79370"/>
<dbReference type="InterPro" id="IPR020726">
    <property type="entry name" value="Bcl2_BH2_motif_CS"/>
</dbReference>
<organism evidence="5 6">
    <name type="scientific">Varanus komodoensis</name>
    <name type="common">Komodo dragon</name>
    <dbReference type="NCBI Taxonomy" id="61221"/>
    <lineage>
        <taxon>Eukaryota</taxon>
        <taxon>Metazoa</taxon>
        <taxon>Chordata</taxon>
        <taxon>Craniata</taxon>
        <taxon>Vertebrata</taxon>
        <taxon>Euteleostomi</taxon>
        <taxon>Lepidosauria</taxon>
        <taxon>Squamata</taxon>
        <taxon>Bifurcata</taxon>
        <taxon>Unidentata</taxon>
        <taxon>Episquamata</taxon>
        <taxon>Toxicofera</taxon>
        <taxon>Anguimorpha</taxon>
        <taxon>Paleoanguimorpha</taxon>
        <taxon>Varanoidea</taxon>
        <taxon>Varanidae</taxon>
        <taxon>Varanus</taxon>
    </lineage>
</organism>
<dbReference type="GO" id="GO:0006915">
    <property type="term" value="P:apoptotic process"/>
    <property type="evidence" value="ECO:0007669"/>
    <property type="project" value="UniProtKB-KW"/>
</dbReference>
<dbReference type="GO" id="GO:2001236">
    <property type="term" value="P:regulation of extrinsic apoptotic signaling pathway"/>
    <property type="evidence" value="ECO:0007669"/>
    <property type="project" value="TreeGrafter"/>
</dbReference>
<comment type="similarity">
    <text evidence="1">Belongs to the Bcl-2 family.</text>
</comment>
<dbReference type="PANTHER" id="PTHR14965">
    <property type="entry name" value="SI:CH73-248E21.1"/>
    <property type="match status" value="1"/>
</dbReference>
<dbReference type="Gene3D" id="1.10.437.10">
    <property type="entry name" value="Blc2-like"/>
    <property type="match status" value="1"/>
</dbReference>
<evidence type="ECO:0000313" key="5">
    <source>
        <dbReference type="Ensembl" id="ENSVKKP00000011198.1"/>
    </source>
</evidence>
<dbReference type="PROSITE" id="PS50062">
    <property type="entry name" value="BCL2_FAMILY"/>
    <property type="match status" value="1"/>
</dbReference>
<feature type="compositionally biased region" description="Basic residues" evidence="4">
    <location>
        <begin position="80"/>
        <end position="92"/>
    </location>
</feature>
<dbReference type="OrthoDB" id="9948726at2759"/>
<keyword evidence="2" id="KW-0597">Phosphoprotein</keyword>
<sequence>MNLANFSSMEEIPLEDVDRTSMEYRVLMAYVQCRLSATKYRQLLEGEVKGQEGSAVGREDVEVASPEGLSSEGHEQPSRRGTRKKKKNKKRSNWKHFLLPSCLRPQAEGKPQKIIASNEDAVNGHVLMPQGGVGSVPASLPNVQDDSDITVVADRLAEIVDNSKFYLERTGKRLLECTVSLEEDGGGASKIVYEGSDGKDEEAKIIDTIVALLRKSGDELQDKMQKDKTFSQCISDLLSYAFFRKVADQFLEEVTVNLAANHEVQDQSTKVAFAMELTARLTNMDRHPMNIVLGFGTKYLKEKFSPWISSQGGWEKALALPDEDVE</sequence>
<protein>
    <submittedName>
        <fullName evidence="5">BCL2 like 14</fullName>
    </submittedName>
</protein>
<dbReference type="InterPro" id="IPR002475">
    <property type="entry name" value="Bcl2-like"/>
</dbReference>
<accession>A0A8D2JCY9</accession>
<keyword evidence="6" id="KW-1185">Reference proteome</keyword>
<proteinExistence type="inferred from homology"/>
<evidence type="ECO:0000256" key="2">
    <source>
        <dbReference type="ARBA" id="ARBA00022553"/>
    </source>
</evidence>
<dbReference type="SUPFAM" id="SSF56854">
    <property type="entry name" value="Bcl-2 inhibitors of programmed cell death"/>
    <property type="match status" value="1"/>
</dbReference>
<dbReference type="RefSeq" id="XP_044274381.1">
    <property type="nucleotide sequence ID" value="XM_044418446.1"/>
</dbReference>
<evidence type="ECO:0000256" key="3">
    <source>
        <dbReference type="ARBA" id="ARBA00022703"/>
    </source>
</evidence>
<feature type="region of interest" description="Disordered" evidence="4">
    <location>
        <begin position="48"/>
        <end position="92"/>
    </location>
</feature>
<dbReference type="PROSITE" id="PS01258">
    <property type="entry name" value="BH2"/>
    <property type="match status" value="1"/>
</dbReference>
<dbReference type="Proteomes" id="UP000694545">
    <property type="component" value="Unplaced"/>
</dbReference>
<evidence type="ECO:0000313" key="6">
    <source>
        <dbReference type="Proteomes" id="UP000694545"/>
    </source>
</evidence>
<keyword evidence="3" id="KW-0053">Apoptosis</keyword>